<evidence type="ECO:0000256" key="3">
    <source>
        <dbReference type="SAM" id="Coils"/>
    </source>
</evidence>
<proteinExistence type="predicted"/>
<dbReference type="Pfam" id="PF00015">
    <property type="entry name" value="MCPsignal"/>
    <property type="match status" value="1"/>
</dbReference>
<name>A0A7C3IM06_9SPIR</name>
<dbReference type="PANTHER" id="PTHR32089">
    <property type="entry name" value="METHYL-ACCEPTING CHEMOTAXIS PROTEIN MCPB"/>
    <property type="match status" value="1"/>
</dbReference>
<organism evidence="5">
    <name type="scientific">Gracilinema caldarium</name>
    <dbReference type="NCBI Taxonomy" id="215591"/>
    <lineage>
        <taxon>Bacteria</taxon>
        <taxon>Pseudomonadati</taxon>
        <taxon>Spirochaetota</taxon>
        <taxon>Spirochaetia</taxon>
        <taxon>Spirochaetales</taxon>
        <taxon>Breznakiellaceae</taxon>
        <taxon>Gracilinema</taxon>
    </lineage>
</organism>
<reference evidence="5" key="1">
    <citation type="journal article" date="2020" name="mSystems">
        <title>Genome- and Community-Level Interaction Insights into Carbon Utilization and Element Cycling Functions of Hydrothermarchaeota in Hydrothermal Sediment.</title>
        <authorList>
            <person name="Zhou Z."/>
            <person name="Liu Y."/>
            <person name="Xu W."/>
            <person name="Pan J."/>
            <person name="Luo Z.H."/>
            <person name="Li M."/>
        </authorList>
    </citation>
    <scope>NUCLEOTIDE SEQUENCE [LARGE SCALE GENOMIC DNA]</scope>
    <source>
        <strain evidence="5">SpSt-503</strain>
    </source>
</reference>
<dbReference type="EMBL" id="DSVL01000418">
    <property type="protein sequence ID" value="HFH30525.1"/>
    <property type="molecule type" value="Genomic_DNA"/>
</dbReference>
<protein>
    <recommendedName>
        <fullName evidence="4">Methyl-accepting transducer domain-containing protein</fullName>
    </recommendedName>
</protein>
<evidence type="ECO:0000256" key="1">
    <source>
        <dbReference type="ARBA" id="ARBA00023224"/>
    </source>
</evidence>
<keyword evidence="3" id="KW-0175">Coiled coil</keyword>
<dbReference type="InterPro" id="IPR004089">
    <property type="entry name" value="MCPsignal_dom"/>
</dbReference>
<keyword evidence="1 2" id="KW-0807">Transducer</keyword>
<feature type="coiled-coil region" evidence="3">
    <location>
        <begin position="63"/>
        <end position="118"/>
    </location>
</feature>
<evidence type="ECO:0000256" key="2">
    <source>
        <dbReference type="PROSITE-ProRule" id="PRU00284"/>
    </source>
</evidence>
<gene>
    <name evidence="5" type="ORF">ENS59_13635</name>
</gene>
<dbReference type="SUPFAM" id="SSF58104">
    <property type="entry name" value="Methyl-accepting chemotaxis protein (MCP) signaling domain"/>
    <property type="match status" value="1"/>
</dbReference>
<dbReference type="GO" id="GO:0007165">
    <property type="term" value="P:signal transduction"/>
    <property type="evidence" value="ECO:0007669"/>
    <property type="project" value="UniProtKB-KW"/>
</dbReference>
<dbReference type="PANTHER" id="PTHR32089:SF112">
    <property type="entry name" value="LYSOZYME-LIKE PROTEIN-RELATED"/>
    <property type="match status" value="1"/>
</dbReference>
<dbReference type="AlphaFoldDB" id="A0A7C3IM06"/>
<evidence type="ECO:0000259" key="4">
    <source>
        <dbReference type="PROSITE" id="PS50111"/>
    </source>
</evidence>
<dbReference type="Gene3D" id="1.10.287.950">
    <property type="entry name" value="Methyl-accepting chemotaxis protein"/>
    <property type="match status" value="1"/>
</dbReference>
<dbReference type="SMART" id="SM00283">
    <property type="entry name" value="MA"/>
    <property type="match status" value="1"/>
</dbReference>
<comment type="caution">
    <text evidence="5">The sequence shown here is derived from an EMBL/GenBank/DDBJ whole genome shotgun (WGS) entry which is preliminary data.</text>
</comment>
<accession>A0A7C3IM06</accession>
<dbReference type="GO" id="GO:0016020">
    <property type="term" value="C:membrane"/>
    <property type="evidence" value="ECO:0007669"/>
    <property type="project" value="InterPro"/>
</dbReference>
<sequence length="332" mass="37971">MDQKLAKLIQRIQEDSQDLAEYLAILQGQVSHAAKESEQEILSIIKNLEYIRDEGKAFLDVLHKQSEMAAKIARNKAEKLKDNEKLLQDLESYQEYRAKQIAEDIRAIEKELSEIQDLFELTATIQDINEQTNLLALNAGVIAVKAGSQGRAFAVVAKELQNLSKKIALTTSNIEQKVKDISNTVKESICPIIDKARASREKEELDALYDGMVDASNSFNELSEYFITITDASNKTMEKMQSDIIGALGHIQFQDVLRQQLEHIGQGMKDLQDYFEFVKNNITNYDAENWIVLEDKIKKLRERYVMQQQRVVHDHVLGNNNQQDNLPKVELF</sequence>
<feature type="domain" description="Methyl-accepting transducer" evidence="4">
    <location>
        <begin position="64"/>
        <end position="189"/>
    </location>
</feature>
<dbReference type="PROSITE" id="PS50111">
    <property type="entry name" value="CHEMOTAXIS_TRANSDUC_2"/>
    <property type="match status" value="1"/>
</dbReference>
<evidence type="ECO:0000313" key="5">
    <source>
        <dbReference type="EMBL" id="HFH30525.1"/>
    </source>
</evidence>